<gene>
    <name evidence="1" type="ORF">Q0590_12995</name>
</gene>
<evidence type="ECO:0000313" key="2">
    <source>
        <dbReference type="Proteomes" id="UP001168528"/>
    </source>
</evidence>
<dbReference type="Gene3D" id="3.40.390.10">
    <property type="entry name" value="Collagenase (Catalytic Domain)"/>
    <property type="match status" value="1"/>
</dbReference>
<keyword evidence="2" id="KW-1185">Reference proteome</keyword>
<proteinExistence type="predicted"/>
<evidence type="ECO:0000313" key="1">
    <source>
        <dbReference type="EMBL" id="MDO1447179.1"/>
    </source>
</evidence>
<dbReference type="EMBL" id="JAUKPO010000006">
    <property type="protein sequence ID" value="MDO1447179.1"/>
    <property type="molecule type" value="Genomic_DNA"/>
</dbReference>
<accession>A0ABT8R512</accession>
<reference evidence="1" key="1">
    <citation type="submission" date="2023-07" db="EMBL/GenBank/DDBJ databases">
        <title>The genome sequence of Rhodocytophaga aerolata KACC 12507.</title>
        <authorList>
            <person name="Zhang X."/>
        </authorList>
    </citation>
    <scope>NUCLEOTIDE SEQUENCE</scope>
    <source>
        <strain evidence="1">KACC 12507</strain>
    </source>
</reference>
<name>A0ABT8R512_9BACT</name>
<protein>
    <recommendedName>
        <fullName evidence="3">Matrixin family metalloprotease</fullName>
    </recommendedName>
</protein>
<dbReference type="Proteomes" id="UP001168528">
    <property type="component" value="Unassembled WGS sequence"/>
</dbReference>
<evidence type="ECO:0008006" key="3">
    <source>
        <dbReference type="Google" id="ProtNLM"/>
    </source>
</evidence>
<organism evidence="1 2">
    <name type="scientific">Rhodocytophaga aerolata</name>
    <dbReference type="NCBI Taxonomy" id="455078"/>
    <lineage>
        <taxon>Bacteria</taxon>
        <taxon>Pseudomonadati</taxon>
        <taxon>Bacteroidota</taxon>
        <taxon>Cytophagia</taxon>
        <taxon>Cytophagales</taxon>
        <taxon>Rhodocytophagaceae</taxon>
        <taxon>Rhodocytophaga</taxon>
    </lineage>
</organism>
<comment type="caution">
    <text evidence="1">The sequence shown here is derived from an EMBL/GenBank/DDBJ whole genome shotgun (WGS) entry which is preliminary data.</text>
</comment>
<sequence length="343" mass="37664">MNRKQAFICLFAMLFCFSCEKETSTIEKEHHPAPADANARISASSTNKLPQALASINSSLTKQKSRIRVLYAEYLTSPDGKQAGQIVYANDRQKRLTTQWVPNDPNRFADGNNITYLVDKTYQTANKYNSAPDFNAAPEIDAAMSTWNTSTNCSDLPIVKRTDNETTNPNYVLQLFASLGAFNGLAFLNELEKTPANPFVADIVNTGFIPFEAFEGVFGPADAPFVLAVCWTLTFVDENGQPLDADRDGYVDTALKEVWYNDGFAWSNTGAGNTIDVQTVALHENGHALEMGHFGKIFETSANGKLHFAPRTVMNASYSGVQRQLDGSALGAHCSIFGSWPNK</sequence>
<dbReference type="SUPFAM" id="SSF55486">
    <property type="entry name" value="Metalloproteases ('zincins'), catalytic domain"/>
    <property type="match status" value="1"/>
</dbReference>
<dbReference type="RefSeq" id="WP_302037980.1">
    <property type="nucleotide sequence ID" value="NZ_JAUKPO010000006.1"/>
</dbReference>
<dbReference type="InterPro" id="IPR024079">
    <property type="entry name" value="MetalloPept_cat_dom_sf"/>
</dbReference>